<dbReference type="Proteomes" id="UP000887013">
    <property type="component" value="Unassembled WGS sequence"/>
</dbReference>
<evidence type="ECO:0000313" key="5">
    <source>
        <dbReference type="EMBL" id="GFT88438.1"/>
    </source>
</evidence>
<gene>
    <name evidence="5" type="primary">AVEN_185509_1</name>
    <name evidence="5" type="ORF">NPIL_243561</name>
</gene>
<keyword evidence="1" id="KW-0175">Coiled coil</keyword>
<dbReference type="Pfam" id="PF03281">
    <property type="entry name" value="Mab-21"/>
    <property type="match status" value="1"/>
</dbReference>
<dbReference type="OrthoDB" id="6429262at2759"/>
<keyword evidence="6" id="KW-1185">Reference proteome</keyword>
<evidence type="ECO:0000256" key="2">
    <source>
        <dbReference type="SAM" id="MobiDB-lite"/>
    </source>
</evidence>
<feature type="region of interest" description="Disordered" evidence="2">
    <location>
        <begin position="129"/>
        <end position="155"/>
    </location>
</feature>
<sequence length="570" mass="65220">MSFITQKVLICNFCHRKESTVDKNFPEDLHALLSKYHIPQILWMCESCEQTQNLKFDFSHRLNLEDDVLQLKTKVQELESNMNDLRNLVEGSGPGIYKSWSEIKDDFQCTSRIECDAERGYRKVDVCPSSPGEYRRSRSGSPHSCSSFTSDDTTPKKNKEVNAILDAKIKKEINIDAQEFTKSSNLVAAFMNCITPALKKDPVFSCLYQRDYKTGSFYNQLRISDAAEFDINIVFKPPSQIALEVEFLDDTFVFAKIKWSKVDELHENKLIILNFFEKNSENGYLKPEKVKSWFQGLVDVFLSSIDKHKVTGVKQIRNSQSGPARTIELVTDEDYVLNIDLMPVFEFPYDVLTKTPINKIFEKYPVYKSMDENKSDPTALNLDNPNTEINRVAVKPPIFWRNKPKLWFLQLEAQFANSGISQDATKYNIVVAALDENVLDFVVDILSNPPENEKYDTLKKALLNRLTDTEESRLKKLLTDLELGDKRPSDLLRRMKSLAGNSISDEIIKSLWLQRLPQQTQAILTISNDTLDKIAEMADKIIAVYSSSEICQVKKVGSLPNSASSFDRNK</sequence>
<proteinExistence type="predicted"/>
<dbReference type="PANTHER" id="PTHR33327:SF3">
    <property type="entry name" value="RNA-DIRECTED DNA POLYMERASE"/>
    <property type="match status" value="1"/>
</dbReference>
<reference evidence="5" key="1">
    <citation type="submission" date="2020-08" db="EMBL/GenBank/DDBJ databases">
        <title>Multicomponent nature underlies the extraordinary mechanical properties of spider dragline silk.</title>
        <authorList>
            <person name="Kono N."/>
            <person name="Nakamura H."/>
            <person name="Mori M."/>
            <person name="Yoshida Y."/>
            <person name="Ohtoshi R."/>
            <person name="Malay A.D."/>
            <person name="Moran D.A.P."/>
            <person name="Tomita M."/>
            <person name="Numata K."/>
            <person name="Arakawa K."/>
        </authorList>
    </citation>
    <scope>NUCLEOTIDE SEQUENCE</scope>
</reference>
<protein>
    <submittedName>
        <fullName evidence="5">Mab-21 domain-containing protein</fullName>
    </submittedName>
</protein>
<feature type="coiled-coil region" evidence="1">
    <location>
        <begin position="61"/>
        <end position="88"/>
    </location>
</feature>
<evidence type="ECO:0000256" key="1">
    <source>
        <dbReference type="SAM" id="Coils"/>
    </source>
</evidence>
<accession>A0A8X6U897</accession>
<comment type="caution">
    <text evidence="5">The sequence shown here is derived from an EMBL/GenBank/DDBJ whole genome shotgun (WGS) entry which is preliminary data.</text>
</comment>
<dbReference type="AlphaFoldDB" id="A0A8X6U897"/>
<evidence type="ECO:0000313" key="6">
    <source>
        <dbReference type="Proteomes" id="UP000887013"/>
    </source>
</evidence>
<evidence type="ECO:0000259" key="3">
    <source>
        <dbReference type="Pfam" id="PF03281"/>
    </source>
</evidence>
<dbReference type="EMBL" id="BMAW01120282">
    <property type="protein sequence ID" value="GFT88438.1"/>
    <property type="molecule type" value="Genomic_DNA"/>
</dbReference>
<dbReference type="Pfam" id="PF23055">
    <property type="entry name" value="DUF7041"/>
    <property type="match status" value="1"/>
</dbReference>
<evidence type="ECO:0000259" key="4">
    <source>
        <dbReference type="Pfam" id="PF23055"/>
    </source>
</evidence>
<dbReference type="InterPro" id="IPR055469">
    <property type="entry name" value="DUF7041"/>
</dbReference>
<dbReference type="PANTHER" id="PTHR33327">
    <property type="entry name" value="ENDONUCLEASE"/>
    <property type="match status" value="1"/>
</dbReference>
<feature type="domain" description="DUF7041" evidence="4">
    <location>
        <begin position="397"/>
        <end position="479"/>
    </location>
</feature>
<dbReference type="Gene3D" id="3.30.460.90">
    <property type="match status" value="1"/>
</dbReference>
<organism evidence="5 6">
    <name type="scientific">Nephila pilipes</name>
    <name type="common">Giant wood spider</name>
    <name type="synonym">Nephila maculata</name>
    <dbReference type="NCBI Taxonomy" id="299642"/>
    <lineage>
        <taxon>Eukaryota</taxon>
        <taxon>Metazoa</taxon>
        <taxon>Ecdysozoa</taxon>
        <taxon>Arthropoda</taxon>
        <taxon>Chelicerata</taxon>
        <taxon>Arachnida</taxon>
        <taxon>Araneae</taxon>
        <taxon>Araneomorphae</taxon>
        <taxon>Entelegynae</taxon>
        <taxon>Araneoidea</taxon>
        <taxon>Nephilidae</taxon>
        <taxon>Nephila</taxon>
    </lineage>
</organism>
<feature type="domain" description="Mab-21-like nucleotidyltransferase" evidence="3">
    <location>
        <begin position="217"/>
        <end position="349"/>
    </location>
</feature>
<dbReference type="InterPro" id="IPR046903">
    <property type="entry name" value="Mab-21-like_nuc_Trfase"/>
</dbReference>
<name>A0A8X6U897_NEPPI</name>